<dbReference type="PANTHER" id="PTHR10569">
    <property type="entry name" value="GLYCOGEN DEBRANCHING ENZYME"/>
    <property type="match status" value="1"/>
</dbReference>
<feature type="domain" description="Glycogen debranching enzyme C-terminal" evidence="2">
    <location>
        <begin position="1"/>
        <end position="59"/>
    </location>
</feature>
<dbReference type="InterPro" id="IPR010401">
    <property type="entry name" value="AGL/Gdb1"/>
</dbReference>
<dbReference type="GO" id="GO:0004135">
    <property type="term" value="F:amylo-alpha-1,6-glucosidase activity"/>
    <property type="evidence" value="ECO:0007669"/>
    <property type="project" value="InterPro"/>
</dbReference>
<feature type="compositionally biased region" description="Basic and acidic residues" evidence="1">
    <location>
        <begin position="148"/>
        <end position="167"/>
    </location>
</feature>
<dbReference type="GO" id="GO:0004134">
    <property type="term" value="F:4-alpha-glucanotransferase activity"/>
    <property type="evidence" value="ECO:0007669"/>
    <property type="project" value="InterPro"/>
</dbReference>
<sequence>GLLLLQGRLAEAAYIIRGFGSVMRHGLIPNLMGGGETPRFNARDAVWWWAQAVQNYCTVLFNLVFNKDDENDDDDEDEDEQNKQKETDVKISPENKEEYEKQEKLRKLLRLKEKQYQKEERQLLYFDRTGRFPYKKNWSKNSKKSKKAKDDNKNQISSDDKELKQKQLNKKEIKKQKLLQREQNAINAVKEFLTDSFPRRFDGKDQSLQQIVKIKDVFAIDEVDWVVSSQSGKKVCLLTLLQETLAAHAAGIHFREWNAGRQIDEKMNHNGFNIDITFDYSTGFSLGGNKDNCGTWCDKMGDSERGKNRGVPATPRDGFPVEIAGLLYSTLRFMTALESWGVIGEQKQCKPNNEFTTENQKQDQNYKEKVTNDEQKKHHIFRSVIFPDGVVATDWEHIARQENSKIRQIQRNLNQQEQSQVGLLRHQSSAARL</sequence>
<dbReference type="InterPro" id="IPR008928">
    <property type="entry name" value="6-hairpin_glycosidase_sf"/>
</dbReference>
<feature type="compositionally biased region" description="Basic residues" evidence="1">
    <location>
        <begin position="136"/>
        <end position="147"/>
    </location>
</feature>
<dbReference type="Pfam" id="PF06202">
    <property type="entry name" value="GDE_C"/>
    <property type="match status" value="2"/>
</dbReference>
<evidence type="ECO:0000313" key="4">
    <source>
        <dbReference type="Proteomes" id="UP000324800"/>
    </source>
</evidence>
<protein>
    <submittedName>
        <fullName evidence="3">Glycogen debranching enzyme</fullName>
    </submittedName>
</protein>
<evidence type="ECO:0000313" key="3">
    <source>
        <dbReference type="EMBL" id="KAA6365964.1"/>
    </source>
</evidence>
<evidence type="ECO:0000256" key="1">
    <source>
        <dbReference type="SAM" id="MobiDB-lite"/>
    </source>
</evidence>
<feature type="non-terminal residue" evidence="3">
    <location>
        <position position="1"/>
    </location>
</feature>
<dbReference type="InterPro" id="IPR032790">
    <property type="entry name" value="GDE_C"/>
</dbReference>
<feature type="compositionally biased region" description="Acidic residues" evidence="1">
    <location>
        <begin position="70"/>
        <end position="80"/>
    </location>
</feature>
<evidence type="ECO:0000259" key="2">
    <source>
        <dbReference type="Pfam" id="PF06202"/>
    </source>
</evidence>
<dbReference type="PANTHER" id="PTHR10569:SF2">
    <property type="entry name" value="GLYCOGEN DEBRANCHING ENZYME"/>
    <property type="match status" value="1"/>
</dbReference>
<dbReference type="SUPFAM" id="SSF48208">
    <property type="entry name" value="Six-hairpin glycosidases"/>
    <property type="match status" value="1"/>
</dbReference>
<comment type="caution">
    <text evidence="3">The sequence shown here is derived from an EMBL/GenBank/DDBJ whole genome shotgun (WGS) entry which is preliminary data.</text>
</comment>
<feature type="region of interest" description="Disordered" evidence="1">
    <location>
        <begin position="136"/>
        <end position="167"/>
    </location>
</feature>
<feature type="region of interest" description="Disordered" evidence="1">
    <location>
        <begin position="70"/>
        <end position="98"/>
    </location>
</feature>
<dbReference type="OrthoDB" id="10248904at2759"/>
<feature type="non-terminal residue" evidence="3">
    <location>
        <position position="433"/>
    </location>
</feature>
<dbReference type="AlphaFoldDB" id="A0A5J4U6P7"/>
<name>A0A5J4U6P7_9EUKA</name>
<dbReference type="GO" id="GO:0005980">
    <property type="term" value="P:glycogen catabolic process"/>
    <property type="evidence" value="ECO:0007669"/>
    <property type="project" value="InterPro"/>
</dbReference>
<gene>
    <name evidence="3" type="ORF">EZS28_038509</name>
</gene>
<proteinExistence type="predicted"/>
<feature type="domain" description="Glycogen debranching enzyme C-terminal" evidence="2">
    <location>
        <begin position="203"/>
        <end position="380"/>
    </location>
</feature>
<accession>A0A5J4U6P7</accession>
<reference evidence="3 4" key="1">
    <citation type="submission" date="2019-03" db="EMBL/GenBank/DDBJ databases">
        <title>Single cell metagenomics reveals metabolic interactions within the superorganism composed of flagellate Streblomastix strix and complex community of Bacteroidetes bacteria on its surface.</title>
        <authorList>
            <person name="Treitli S.C."/>
            <person name="Kolisko M."/>
            <person name="Husnik F."/>
            <person name="Keeling P."/>
            <person name="Hampl V."/>
        </authorList>
    </citation>
    <scope>NUCLEOTIDE SEQUENCE [LARGE SCALE GENOMIC DNA]</scope>
    <source>
        <strain evidence="3">ST1C</strain>
    </source>
</reference>
<dbReference type="Proteomes" id="UP000324800">
    <property type="component" value="Unassembled WGS sequence"/>
</dbReference>
<feature type="compositionally biased region" description="Basic and acidic residues" evidence="1">
    <location>
        <begin position="81"/>
        <end position="98"/>
    </location>
</feature>
<organism evidence="3 4">
    <name type="scientific">Streblomastix strix</name>
    <dbReference type="NCBI Taxonomy" id="222440"/>
    <lineage>
        <taxon>Eukaryota</taxon>
        <taxon>Metamonada</taxon>
        <taxon>Preaxostyla</taxon>
        <taxon>Oxymonadida</taxon>
        <taxon>Streblomastigidae</taxon>
        <taxon>Streblomastix</taxon>
    </lineage>
</organism>
<dbReference type="EMBL" id="SNRW01019888">
    <property type="protein sequence ID" value="KAA6365964.1"/>
    <property type="molecule type" value="Genomic_DNA"/>
</dbReference>